<dbReference type="PANTHER" id="PTHR43547">
    <property type="entry name" value="TWO-COMPONENT HISTIDINE KINASE"/>
    <property type="match status" value="1"/>
</dbReference>
<reference evidence="8 9" key="1">
    <citation type="submission" date="2019-11" db="EMBL/GenBank/DDBJ databases">
        <title>Type strains purchased from KCTC, JCM and DSMZ.</title>
        <authorList>
            <person name="Lu H."/>
        </authorList>
    </citation>
    <scope>NUCLEOTIDE SEQUENCE [LARGE SCALE GENOMIC DNA]</scope>
    <source>
        <strain evidence="8 9">KCTC 42409</strain>
    </source>
</reference>
<dbReference type="SMART" id="SM00387">
    <property type="entry name" value="HATPase_c"/>
    <property type="match status" value="1"/>
</dbReference>
<dbReference type="SMART" id="SM00448">
    <property type="entry name" value="REC"/>
    <property type="match status" value="1"/>
</dbReference>
<dbReference type="PRINTS" id="PR00344">
    <property type="entry name" value="BCTRLSENSOR"/>
</dbReference>
<dbReference type="RefSeq" id="WP_155442637.1">
    <property type="nucleotide sequence ID" value="NZ_WNLA01000051.1"/>
</dbReference>
<comment type="catalytic activity">
    <reaction evidence="1">
        <text>ATP + protein L-histidine = ADP + protein N-phospho-L-histidine.</text>
        <dbReference type="EC" id="2.7.13.3"/>
    </reaction>
</comment>
<dbReference type="PROSITE" id="PS50109">
    <property type="entry name" value="HIS_KIN"/>
    <property type="match status" value="1"/>
</dbReference>
<dbReference type="InterPro" id="IPR011006">
    <property type="entry name" value="CheY-like_superfamily"/>
</dbReference>
<dbReference type="InterPro" id="IPR036097">
    <property type="entry name" value="HisK_dim/P_sf"/>
</dbReference>
<dbReference type="InterPro" id="IPR001789">
    <property type="entry name" value="Sig_transdc_resp-reg_receiver"/>
</dbReference>
<gene>
    <name evidence="8" type="ORF">GM668_29970</name>
</gene>
<dbReference type="AlphaFoldDB" id="A0A6L6QAX1"/>
<dbReference type="InterPro" id="IPR036890">
    <property type="entry name" value="HATPase_C_sf"/>
</dbReference>
<dbReference type="InterPro" id="IPR004358">
    <property type="entry name" value="Sig_transdc_His_kin-like_C"/>
</dbReference>
<comment type="caution">
    <text evidence="8">The sequence shown here is derived from an EMBL/GenBank/DDBJ whole genome shotgun (WGS) entry which is preliminary data.</text>
</comment>
<dbReference type="GO" id="GO:0000155">
    <property type="term" value="F:phosphorelay sensor kinase activity"/>
    <property type="evidence" value="ECO:0007669"/>
    <property type="project" value="InterPro"/>
</dbReference>
<dbReference type="Gene3D" id="1.10.287.130">
    <property type="match status" value="1"/>
</dbReference>
<dbReference type="OrthoDB" id="9812260at2"/>
<keyword evidence="9" id="KW-1185">Reference proteome</keyword>
<dbReference type="Gene3D" id="3.30.565.10">
    <property type="entry name" value="Histidine kinase-like ATPase, C-terminal domain"/>
    <property type="match status" value="1"/>
</dbReference>
<dbReference type="SUPFAM" id="SSF52172">
    <property type="entry name" value="CheY-like"/>
    <property type="match status" value="1"/>
</dbReference>
<evidence type="ECO:0000256" key="5">
    <source>
        <dbReference type="SAM" id="Coils"/>
    </source>
</evidence>
<dbReference type="CDD" id="cd00082">
    <property type="entry name" value="HisKA"/>
    <property type="match status" value="1"/>
</dbReference>
<evidence type="ECO:0000256" key="2">
    <source>
        <dbReference type="ARBA" id="ARBA00012438"/>
    </source>
</evidence>
<feature type="coiled-coil region" evidence="5">
    <location>
        <begin position="128"/>
        <end position="158"/>
    </location>
</feature>
<feature type="domain" description="Response regulatory" evidence="7">
    <location>
        <begin position="13"/>
        <end position="129"/>
    </location>
</feature>
<dbReference type="InterPro" id="IPR003661">
    <property type="entry name" value="HisK_dim/P_dom"/>
</dbReference>
<dbReference type="CDD" id="cd00075">
    <property type="entry name" value="HATPase"/>
    <property type="match status" value="1"/>
</dbReference>
<evidence type="ECO:0000256" key="3">
    <source>
        <dbReference type="ARBA" id="ARBA00022553"/>
    </source>
</evidence>
<dbReference type="SUPFAM" id="SSF55874">
    <property type="entry name" value="ATPase domain of HSP90 chaperone/DNA topoisomerase II/histidine kinase"/>
    <property type="match status" value="1"/>
</dbReference>
<feature type="domain" description="Histidine kinase" evidence="6">
    <location>
        <begin position="167"/>
        <end position="400"/>
    </location>
</feature>
<dbReference type="InterPro" id="IPR005467">
    <property type="entry name" value="His_kinase_dom"/>
</dbReference>
<evidence type="ECO:0000313" key="9">
    <source>
        <dbReference type="Proteomes" id="UP000484015"/>
    </source>
</evidence>
<evidence type="ECO:0000259" key="6">
    <source>
        <dbReference type="PROSITE" id="PS50109"/>
    </source>
</evidence>
<evidence type="ECO:0000259" key="7">
    <source>
        <dbReference type="PROSITE" id="PS50110"/>
    </source>
</evidence>
<keyword evidence="3 4" id="KW-0597">Phosphoprotein</keyword>
<organism evidence="8 9">
    <name type="scientific">Pseudoduganella ginsengisoli</name>
    <dbReference type="NCBI Taxonomy" id="1462440"/>
    <lineage>
        <taxon>Bacteria</taxon>
        <taxon>Pseudomonadati</taxon>
        <taxon>Pseudomonadota</taxon>
        <taxon>Betaproteobacteria</taxon>
        <taxon>Burkholderiales</taxon>
        <taxon>Oxalobacteraceae</taxon>
        <taxon>Telluria group</taxon>
        <taxon>Pseudoduganella</taxon>
    </lineage>
</organism>
<accession>A0A6L6QAX1</accession>
<protein>
    <recommendedName>
        <fullName evidence="2">histidine kinase</fullName>
        <ecNumber evidence="2">2.7.13.3</ecNumber>
    </recommendedName>
</protein>
<dbReference type="InterPro" id="IPR003594">
    <property type="entry name" value="HATPase_dom"/>
</dbReference>
<evidence type="ECO:0000256" key="1">
    <source>
        <dbReference type="ARBA" id="ARBA00000085"/>
    </source>
</evidence>
<dbReference type="Gene3D" id="3.40.50.2300">
    <property type="match status" value="1"/>
</dbReference>
<dbReference type="PROSITE" id="PS50110">
    <property type="entry name" value="RESPONSE_REGULATORY"/>
    <property type="match status" value="1"/>
</dbReference>
<feature type="modified residue" description="4-aspartylphosphate" evidence="4">
    <location>
        <position position="62"/>
    </location>
</feature>
<dbReference type="EC" id="2.7.13.3" evidence="2"/>
<dbReference type="Pfam" id="PF00072">
    <property type="entry name" value="Response_reg"/>
    <property type="match status" value="1"/>
</dbReference>
<proteinExistence type="predicted"/>
<name>A0A6L6QAX1_9BURK</name>
<dbReference type="Pfam" id="PF02518">
    <property type="entry name" value="HATPase_c"/>
    <property type="match status" value="1"/>
</dbReference>
<dbReference type="Proteomes" id="UP000484015">
    <property type="component" value="Unassembled WGS sequence"/>
</dbReference>
<keyword evidence="5" id="KW-0175">Coiled coil</keyword>
<dbReference type="EMBL" id="WNLA01000051">
    <property type="protein sequence ID" value="MTW06308.1"/>
    <property type="molecule type" value="Genomic_DNA"/>
</dbReference>
<sequence>MVPNELPAGIPPTVLVVDDSPTFLTALLDHLASRGFLVLIARNAEEGLMRAEFGLPDLILMDVVLPGIDGFEACRRLKCVEGTRDTPVIFMTSLTDPRQKIIGFDAGGVDYITKPFQIEEVMARIHTHLALRKANRELQQMCEQLNRAKAELVQNEKLAALGALVAGISHELNTPIGNGLMIASAFEDQTKEMRGQFARGEPMRRSSLDAYLNNASTATEVLVRNLHRAADLVTNFKQVAVDQTSAQRRTFLLAEVVAGNILTLLPTIRRTPYQVLQDIPPSLMMDSYPGPLGQVITNLVTNAIIHGLDGRDSGTITINSGLEVDDGVIMTIADDGNGITPDNLLHIFEPFFTTKLGVGGSGLGLHIVHNIVSDMLGGRIEVRSTPGKGTVFTLYLPLTAPKH</sequence>
<evidence type="ECO:0000313" key="8">
    <source>
        <dbReference type="EMBL" id="MTW06308.1"/>
    </source>
</evidence>
<dbReference type="PANTHER" id="PTHR43547:SF2">
    <property type="entry name" value="HYBRID SIGNAL TRANSDUCTION HISTIDINE KINASE C"/>
    <property type="match status" value="1"/>
</dbReference>
<evidence type="ECO:0000256" key="4">
    <source>
        <dbReference type="PROSITE-ProRule" id="PRU00169"/>
    </source>
</evidence>
<dbReference type="SUPFAM" id="SSF47384">
    <property type="entry name" value="Homodimeric domain of signal transducing histidine kinase"/>
    <property type="match status" value="1"/>
</dbReference>